<evidence type="ECO:0008006" key="4">
    <source>
        <dbReference type="Google" id="ProtNLM"/>
    </source>
</evidence>
<name>A0ABY9VWX4_9ACTN</name>
<sequence length="329" mass="33638">MSAHLTSAKREMAKAVIIVALVQFVVGGWFSWTASRSEPTRVPVAVVADSGPYKQLDAILGAHGDEFDTRRVDTAGRAESMLRDREVYGAFVQDDAAGHGWRLKVASAASPAVSAALSGRMAELTGTSELVEEVVPANGSDPHGSGMTMGFFPLIVTSVIIGLLLVLKVPDARLRLAGVAAFAVLSGLLSSLMLTVVSDVLPGSFLTNAAAIVLLELGMAGFITGLGALLGPGGIAAGAVVMFLIGNPLSGIATGPDLLPGWLGSIGQLLPPGAAGSFIRAEGSFAGTGSGSPLAVLTGWAVIALALLLLAVVKGRRRRPEDARVLQNV</sequence>
<keyword evidence="3" id="KW-1185">Reference proteome</keyword>
<evidence type="ECO:0000256" key="1">
    <source>
        <dbReference type="SAM" id="Phobius"/>
    </source>
</evidence>
<keyword evidence="1" id="KW-0812">Transmembrane</keyword>
<feature type="transmembrane region" description="Helical" evidence="1">
    <location>
        <begin position="235"/>
        <end position="253"/>
    </location>
</feature>
<dbReference type="Proteomes" id="UP001303236">
    <property type="component" value="Chromosome"/>
</dbReference>
<organism evidence="2 3">
    <name type="scientific">Streptomyces durocortorensis</name>
    <dbReference type="NCBI Taxonomy" id="2811104"/>
    <lineage>
        <taxon>Bacteria</taxon>
        <taxon>Bacillati</taxon>
        <taxon>Actinomycetota</taxon>
        <taxon>Actinomycetes</taxon>
        <taxon>Kitasatosporales</taxon>
        <taxon>Streptomycetaceae</taxon>
        <taxon>Streptomyces</taxon>
    </lineage>
</organism>
<feature type="transmembrane region" description="Helical" evidence="1">
    <location>
        <begin position="149"/>
        <end position="167"/>
    </location>
</feature>
<proteinExistence type="predicted"/>
<evidence type="ECO:0000313" key="3">
    <source>
        <dbReference type="Proteomes" id="UP001303236"/>
    </source>
</evidence>
<keyword evidence="1" id="KW-0472">Membrane</keyword>
<dbReference type="EMBL" id="CP134500">
    <property type="protein sequence ID" value="WNF28406.1"/>
    <property type="molecule type" value="Genomic_DNA"/>
</dbReference>
<reference evidence="2 3" key="1">
    <citation type="submission" date="2023-09" db="EMBL/GenBank/DDBJ databases">
        <title>Genome completion map analysis of the actinomycetes C11-1.</title>
        <authorList>
            <person name="Qin P."/>
            <person name="Guan P."/>
        </authorList>
    </citation>
    <scope>NUCLEOTIDE SEQUENCE [LARGE SCALE GENOMIC DNA]</scope>
    <source>
        <strain evidence="2 3">C11-1</strain>
    </source>
</reference>
<feature type="transmembrane region" description="Helical" evidence="1">
    <location>
        <begin position="174"/>
        <end position="197"/>
    </location>
</feature>
<evidence type="ECO:0000313" key="2">
    <source>
        <dbReference type="EMBL" id="WNF28406.1"/>
    </source>
</evidence>
<gene>
    <name evidence="2" type="ORF">RI138_17010</name>
</gene>
<feature type="transmembrane region" description="Helical" evidence="1">
    <location>
        <begin position="209"/>
        <end position="230"/>
    </location>
</feature>
<keyword evidence="1" id="KW-1133">Transmembrane helix</keyword>
<feature type="transmembrane region" description="Helical" evidence="1">
    <location>
        <begin position="294"/>
        <end position="313"/>
    </location>
</feature>
<accession>A0ABY9VWX4</accession>
<protein>
    <recommendedName>
        <fullName evidence="4">Integral membrane protein</fullName>
    </recommendedName>
</protein>
<feature type="transmembrane region" description="Helical" evidence="1">
    <location>
        <begin position="12"/>
        <end position="32"/>
    </location>
</feature>